<feature type="region of interest" description="Disordered" evidence="2">
    <location>
        <begin position="326"/>
        <end position="368"/>
    </location>
</feature>
<proteinExistence type="predicted"/>
<evidence type="ECO:0000256" key="1">
    <source>
        <dbReference type="SAM" id="Coils"/>
    </source>
</evidence>
<keyword evidence="1" id="KW-0175">Coiled coil</keyword>
<comment type="caution">
    <text evidence="3">The sequence shown here is derived from an EMBL/GenBank/DDBJ whole genome shotgun (WGS) entry which is preliminary data.</text>
</comment>
<evidence type="ECO:0000313" key="4">
    <source>
        <dbReference type="Proteomes" id="UP001159363"/>
    </source>
</evidence>
<name>A0ABQ9I2U5_9NEOP</name>
<feature type="region of interest" description="Disordered" evidence="2">
    <location>
        <begin position="604"/>
        <end position="623"/>
    </location>
</feature>
<gene>
    <name evidence="3" type="ORF">PR048_010099</name>
</gene>
<reference evidence="3 4" key="1">
    <citation type="submission" date="2023-02" db="EMBL/GenBank/DDBJ databases">
        <title>LHISI_Scaffold_Assembly.</title>
        <authorList>
            <person name="Stuart O.P."/>
            <person name="Cleave R."/>
            <person name="Magrath M.J.L."/>
            <person name="Mikheyev A.S."/>
        </authorList>
    </citation>
    <scope>NUCLEOTIDE SEQUENCE [LARGE SCALE GENOMIC DNA]</scope>
    <source>
        <strain evidence="3">Daus_M_001</strain>
        <tissue evidence="3">Leg muscle</tissue>
    </source>
</reference>
<feature type="coiled-coil region" evidence="1">
    <location>
        <begin position="112"/>
        <end position="139"/>
    </location>
</feature>
<feature type="compositionally biased region" description="Basic and acidic residues" evidence="2">
    <location>
        <begin position="605"/>
        <end position="623"/>
    </location>
</feature>
<sequence length="658" mass="74538">MAVNLPARHLPLTDFSTNFACGTCNMHWISDPSAILVGAGEDYVGRIRTTELYRPRPKRRECWPRGQVGHLRAYCPQQKQQPLKRERGEEQMASMGAHKHLREEICELRAYVQQLRHRIDELTLQAAHLTKQLENVHDDLRMLSKSPVHNVSYNRERSKNQLCELEKVSDAVDRSCQHFRVCRMRIQPQPAASTASASTFQIGRHGLKDDARGNCGFALPFQTGNENTGASALGRSRILSTSTDWYSTKRYGRCRVYSGPTDLRMEQCYVSLENRLRMFWITDLFRAIEERTAREVTSGREICDCEYQAVKGAAYRKILNNHAFATSSLSPTPPPPNSHQETASLHKRLRTPPPPPSPPRHSELNSKATATRWGVPTCSASGLWQSVVSLRGDVYRTDIDRLEITATRVVLPLLRALRFVYSAIQDNCVWASPVKVVEETPIHLFINSNATQLPTRRPVAIFIVWAATISKVQRTPSHAERTRVSSICRKRLSCRVAPCETDTGPPLSHNDSVLLSSRAPGGPRYTGFAFNRFPWGVTKVGQETKSYFNLNGPRSSQDTNLKENSNIFSDRAALKTSVLTVYIPQKRSTDYHATRMIVPAHKVKREREKKGGGERNRRRDFQRTQRCDIFSSMRMVGWNLTSKVKKLGNGTGDTNTHF</sequence>
<evidence type="ECO:0000256" key="2">
    <source>
        <dbReference type="SAM" id="MobiDB-lite"/>
    </source>
</evidence>
<accession>A0ABQ9I2U5</accession>
<dbReference type="EMBL" id="JARBHB010000003">
    <property type="protein sequence ID" value="KAJ8890590.1"/>
    <property type="molecule type" value="Genomic_DNA"/>
</dbReference>
<dbReference type="Proteomes" id="UP001159363">
    <property type="component" value="Chromosome 3"/>
</dbReference>
<evidence type="ECO:0000313" key="3">
    <source>
        <dbReference type="EMBL" id="KAJ8890590.1"/>
    </source>
</evidence>
<organism evidence="3 4">
    <name type="scientific">Dryococelus australis</name>
    <dbReference type="NCBI Taxonomy" id="614101"/>
    <lineage>
        <taxon>Eukaryota</taxon>
        <taxon>Metazoa</taxon>
        <taxon>Ecdysozoa</taxon>
        <taxon>Arthropoda</taxon>
        <taxon>Hexapoda</taxon>
        <taxon>Insecta</taxon>
        <taxon>Pterygota</taxon>
        <taxon>Neoptera</taxon>
        <taxon>Polyneoptera</taxon>
        <taxon>Phasmatodea</taxon>
        <taxon>Verophasmatodea</taxon>
        <taxon>Anareolatae</taxon>
        <taxon>Phasmatidae</taxon>
        <taxon>Eurycanthinae</taxon>
        <taxon>Dryococelus</taxon>
    </lineage>
</organism>
<protein>
    <submittedName>
        <fullName evidence="3">Uncharacterized protein</fullName>
    </submittedName>
</protein>
<keyword evidence="4" id="KW-1185">Reference proteome</keyword>